<gene>
    <name evidence="2" type="ordered locus">Cd36_35590</name>
    <name evidence="3" type="ORF">CD36_35590</name>
</gene>
<keyword evidence="4" id="KW-1185">Reference proteome</keyword>
<sequence>METAEFVHAEEQKLEDQLEGEMVQLKHEEDETANKEAKLEEDTKNFADNASQVVADQIKEIQNLSKEFNSMKLQLAQLNQQMKQPADKPIVDIEKTIRVYLKDIILDPETADRQIQAKTSGYILKNPSFQSACVISGTQDKQQIQKLLNIQRHFIAQGVPYNRWAQNIHPYLNGDLGQAFLAQEASKPSGIELTWYDIAVMFATVCDLPAIDRALWLDFIALAPVAGQPIGSYLTKAQTAATKLAEFPHKYIVIRNIVYGHLEKKLKYMLQPSSLQESKDLSSFFSQLQSIFSDAPFPSSPNLDISVNRIDYSHPRPPSYNDYGNSQSIC</sequence>
<reference evidence="3 4" key="1">
    <citation type="journal article" date="2009" name="Genome Res.">
        <title>Comparative genomics of the fungal pathogens Candida dubliniensis and Candida albicans.</title>
        <authorList>
            <person name="Jackson A.P."/>
            <person name="Gamble J.A."/>
            <person name="Yeomans T."/>
            <person name="Moran G.P."/>
            <person name="Saunders D."/>
            <person name="Harris D."/>
            <person name="Aslett M."/>
            <person name="Barrell J.F."/>
            <person name="Butler G."/>
            <person name="Citiulo F."/>
            <person name="Coleman D.C."/>
            <person name="de Groot P.W.J."/>
            <person name="Goodwin T.J."/>
            <person name="Quail M.A."/>
            <person name="McQuillan J."/>
            <person name="Munro C.A."/>
            <person name="Pain A."/>
            <person name="Poulter R.T."/>
            <person name="Rajandream M.A."/>
            <person name="Renauld H."/>
            <person name="Spiering M.J."/>
            <person name="Tivey A."/>
            <person name="Gow N.A.R."/>
            <person name="Barrell B."/>
            <person name="Sullivan D.J."/>
            <person name="Berriman M."/>
        </authorList>
    </citation>
    <scope>NUCLEOTIDE SEQUENCE [LARGE SCALE GENOMIC DNA]</scope>
    <source>
        <strain evidence="4">CD36 / ATCC MYA-646 / CBS 7987 / NCPF 3949 / NRRL Y-17841</strain>
    </source>
</reference>
<dbReference type="EMBL" id="FM992695">
    <property type="protein sequence ID" value="CAX40550.1"/>
    <property type="molecule type" value="Genomic_DNA"/>
</dbReference>
<evidence type="ECO:0000313" key="3">
    <source>
        <dbReference type="EMBL" id="CAX40550.1"/>
    </source>
</evidence>
<feature type="coiled-coil region" evidence="1">
    <location>
        <begin position="8"/>
        <end position="81"/>
    </location>
</feature>
<evidence type="ECO:0000256" key="1">
    <source>
        <dbReference type="SAM" id="Coils"/>
    </source>
</evidence>
<evidence type="ECO:0000313" key="4">
    <source>
        <dbReference type="Proteomes" id="UP000002605"/>
    </source>
</evidence>
<accession>B9WN83</accession>
<keyword evidence="1" id="KW-0175">Coiled coil</keyword>
<dbReference type="KEGG" id="cdu:CD36_35590"/>
<proteinExistence type="predicted"/>
<name>B9WN83_CANDC</name>
<dbReference type="AlphaFoldDB" id="B9WN83"/>
<dbReference type="GeneID" id="8049666"/>
<dbReference type="Proteomes" id="UP000002605">
    <property type="component" value="Chromosome R"/>
</dbReference>
<protein>
    <submittedName>
        <fullName evidence="3">Gag protein, putative</fullName>
    </submittedName>
</protein>
<evidence type="ECO:0000313" key="2">
    <source>
        <dbReference type="CGD" id="CAL0000171923"/>
    </source>
</evidence>
<organism evidence="3 4">
    <name type="scientific">Candida dubliniensis (strain CD36 / ATCC MYA-646 / CBS 7987 / NCPF 3949 / NRRL Y-17841)</name>
    <name type="common">Yeast</name>
    <dbReference type="NCBI Taxonomy" id="573826"/>
    <lineage>
        <taxon>Eukaryota</taxon>
        <taxon>Fungi</taxon>
        <taxon>Dikarya</taxon>
        <taxon>Ascomycota</taxon>
        <taxon>Saccharomycotina</taxon>
        <taxon>Pichiomycetes</taxon>
        <taxon>Debaryomycetaceae</taxon>
        <taxon>Candida/Lodderomyces clade</taxon>
        <taxon>Candida</taxon>
    </lineage>
</organism>
<dbReference type="HOGENOM" id="CLU_841964_0_0_1"/>
<dbReference type="CGD" id="CAL0000171923">
    <property type="gene designation" value="Cd36_35590"/>
</dbReference>
<dbReference type="RefSeq" id="XP_002422542.1">
    <property type="nucleotide sequence ID" value="XM_002422497.1"/>
</dbReference>